<feature type="binding site" evidence="3">
    <location>
        <position position="167"/>
    </location>
    <ligand>
        <name>a divalent metal cation</name>
        <dbReference type="ChEBI" id="CHEBI:60240"/>
        <label>2</label>
    </ligand>
</feature>
<accession>A0A9X1AFH3</accession>
<dbReference type="GO" id="GO:0016788">
    <property type="term" value="F:hydrolase activity, acting on ester bonds"/>
    <property type="evidence" value="ECO:0007669"/>
    <property type="project" value="InterPro"/>
</dbReference>
<dbReference type="PANTHER" id="PTHR10819:SF3">
    <property type="entry name" value="PHOSPHOTRIESTERASE-RELATED PROTEIN"/>
    <property type="match status" value="1"/>
</dbReference>
<proteinExistence type="inferred from homology"/>
<dbReference type="SUPFAM" id="SSF51556">
    <property type="entry name" value="Metallo-dependent hydrolases"/>
    <property type="match status" value="1"/>
</dbReference>
<evidence type="ECO:0000256" key="1">
    <source>
        <dbReference type="ARBA" id="ARBA00022723"/>
    </source>
</evidence>
<dbReference type="RefSeq" id="WP_214392479.1">
    <property type="nucleotide sequence ID" value="NZ_JAFLWW010000007.1"/>
</dbReference>
<evidence type="ECO:0000256" key="3">
    <source>
        <dbReference type="PIRSR" id="PIRSR601559-52"/>
    </source>
</evidence>
<evidence type="ECO:0000313" key="5">
    <source>
        <dbReference type="EMBL" id="MBT1158606.1"/>
    </source>
</evidence>
<dbReference type="PROSITE" id="PS01322">
    <property type="entry name" value="PHOSPHOTRIESTERASE_1"/>
    <property type="match status" value="1"/>
</dbReference>
<comment type="caution">
    <text evidence="5">The sequence shown here is derived from an EMBL/GenBank/DDBJ whole genome shotgun (WGS) entry which is preliminary data.</text>
</comment>
<comment type="cofactor">
    <cofactor evidence="3">
        <name>a divalent metal cation</name>
        <dbReference type="ChEBI" id="CHEBI:60240"/>
    </cofactor>
    <text evidence="3">Binds 2 divalent metal cations per subunit.</text>
</comment>
<dbReference type="InterPro" id="IPR017947">
    <property type="entry name" value="AryldialkylPase_Zn-BS"/>
</dbReference>
<feature type="binding site" evidence="3">
    <location>
        <position position="199"/>
    </location>
    <ligand>
        <name>a divalent metal cation</name>
        <dbReference type="ChEBI" id="CHEBI:60240"/>
        <label>2</label>
    </ligand>
</feature>
<reference evidence="5" key="1">
    <citation type="journal article" date="2021" name="Microorganisms">
        <title>Phylogenomic Reconstruction and Metabolic Potential of the Genus Aminobacter.</title>
        <authorList>
            <person name="Artuso I."/>
            <person name="Turrini P."/>
            <person name="Pirolo M."/>
            <person name="Lugli G.A."/>
            <person name="Ventura M."/>
            <person name="Visca P."/>
        </authorList>
    </citation>
    <scope>NUCLEOTIDE SEQUENCE</scope>
    <source>
        <strain evidence="5">LMG 26462</strain>
    </source>
</reference>
<evidence type="ECO:0000256" key="2">
    <source>
        <dbReference type="ARBA" id="ARBA00022801"/>
    </source>
</evidence>
<keyword evidence="6" id="KW-1185">Reference proteome</keyword>
<protein>
    <recommendedName>
        <fullName evidence="7">Aryldialkylphosphatase</fullName>
    </recommendedName>
</protein>
<keyword evidence="1 3" id="KW-0479">Metal-binding</keyword>
<sequence>MQLTREVMRGNAQTALGLVDPSELGSTLMHEHLLWNITAPARRHEPLKEPIDTGRYWDHLNNKINIPANTTQKDVSVAIEAVAEIIAHGGKTIVELTIGGLEPDPAGLAAVARATGAHIVMGCGHYVDDLQNPSNQERSVESFAEEIIAQVQQGAWGTDIRAGIIGEIGCSWPWTDLEKRVLAGAVIAQQETGAALTIHPARHQDHPWMLVEFLREHGADLTRTIIDHIDRTIFDDDRLFQLADAGVVLEWDLFGQENTYYSHSDIDMPNDGARLKAIRRVLDRGYRDQIVISQDICHVVQLSKHGGHGYAHIYKMVIPHMLKRSFTESEIADIMVDTPKRLLTFV</sequence>
<gene>
    <name evidence="5" type="ORF">J1C56_23755</name>
</gene>
<dbReference type="InterPro" id="IPR001559">
    <property type="entry name" value="Phosphotriesterase"/>
</dbReference>
<feature type="binding site" evidence="3">
    <location>
        <position position="228"/>
    </location>
    <ligand>
        <name>a divalent metal cation</name>
        <dbReference type="ChEBI" id="CHEBI:60240"/>
        <label>2</label>
    </ligand>
</feature>
<evidence type="ECO:0008006" key="7">
    <source>
        <dbReference type="Google" id="ProtNLM"/>
    </source>
</evidence>
<feature type="binding site" evidence="3">
    <location>
        <position position="32"/>
    </location>
    <ligand>
        <name>a divalent metal cation</name>
        <dbReference type="ChEBI" id="CHEBI:60240"/>
        <label>1</label>
    </ligand>
</feature>
<name>A0A9X1AFH3_9HYPH</name>
<dbReference type="Pfam" id="PF02126">
    <property type="entry name" value="PTE"/>
    <property type="match status" value="1"/>
</dbReference>
<feature type="binding site" evidence="3">
    <location>
        <position position="167"/>
    </location>
    <ligand>
        <name>a divalent metal cation</name>
        <dbReference type="ChEBI" id="CHEBI:60240"/>
        <label>1</label>
    </ligand>
</feature>
<comment type="caution">
    <text evidence="4">Lacks conserved residue(s) required for the propagation of feature annotation.</text>
</comment>
<dbReference type="AlphaFoldDB" id="A0A9X1AFH3"/>
<dbReference type="GO" id="GO:0008270">
    <property type="term" value="F:zinc ion binding"/>
    <property type="evidence" value="ECO:0007669"/>
    <property type="project" value="InterPro"/>
</dbReference>
<dbReference type="EMBL" id="JAFLWW010000007">
    <property type="protein sequence ID" value="MBT1158606.1"/>
    <property type="molecule type" value="Genomic_DNA"/>
</dbReference>
<dbReference type="PROSITE" id="PS51347">
    <property type="entry name" value="PHOSPHOTRIESTERASE_2"/>
    <property type="match status" value="1"/>
</dbReference>
<organism evidence="5 6">
    <name type="scientific">Aminobacter anthyllidis</name>
    <dbReference type="NCBI Taxonomy" id="1035067"/>
    <lineage>
        <taxon>Bacteria</taxon>
        <taxon>Pseudomonadati</taxon>
        <taxon>Pseudomonadota</taxon>
        <taxon>Alphaproteobacteria</taxon>
        <taxon>Hyphomicrobiales</taxon>
        <taxon>Phyllobacteriaceae</taxon>
        <taxon>Aminobacter</taxon>
    </lineage>
</organism>
<feature type="binding site" evidence="3">
    <location>
        <position position="30"/>
    </location>
    <ligand>
        <name>a divalent metal cation</name>
        <dbReference type="ChEBI" id="CHEBI:60240"/>
        <label>1</label>
    </ligand>
</feature>
<dbReference type="PANTHER" id="PTHR10819">
    <property type="entry name" value="PHOSPHOTRIESTERASE-RELATED"/>
    <property type="match status" value="1"/>
</dbReference>
<dbReference type="InterPro" id="IPR032466">
    <property type="entry name" value="Metal_Hydrolase"/>
</dbReference>
<dbReference type="Proteomes" id="UP001138921">
    <property type="component" value="Unassembled WGS sequence"/>
</dbReference>
<feature type="binding site" evidence="3">
    <location>
        <position position="295"/>
    </location>
    <ligand>
        <name>a divalent metal cation</name>
        <dbReference type="ChEBI" id="CHEBI:60240"/>
        <label>1</label>
    </ligand>
</feature>
<reference evidence="5" key="2">
    <citation type="submission" date="2021-03" db="EMBL/GenBank/DDBJ databases">
        <authorList>
            <person name="Artuso I."/>
            <person name="Turrini P."/>
            <person name="Pirolo M."/>
            <person name="Lugli G.A."/>
            <person name="Ventura M."/>
            <person name="Visca P."/>
        </authorList>
    </citation>
    <scope>NUCLEOTIDE SEQUENCE</scope>
    <source>
        <strain evidence="5">LMG 26462</strain>
    </source>
</reference>
<comment type="similarity">
    <text evidence="4">Belongs to the metallo-dependent hydrolases superfamily. Phosphotriesterase family.</text>
</comment>
<keyword evidence="2" id="KW-0378">Hydrolase</keyword>
<evidence type="ECO:0000256" key="4">
    <source>
        <dbReference type="PROSITE-ProRule" id="PRU00679"/>
    </source>
</evidence>
<dbReference type="Gene3D" id="3.20.20.140">
    <property type="entry name" value="Metal-dependent hydrolases"/>
    <property type="match status" value="1"/>
</dbReference>
<evidence type="ECO:0000313" key="6">
    <source>
        <dbReference type="Proteomes" id="UP001138921"/>
    </source>
</evidence>